<reference evidence="3" key="1">
    <citation type="journal article" date="2015" name="Nat. Genet.">
        <title>The genome and transcriptome of the zoonotic hookworm Ancylostoma ceylanicum identify infection-specific gene families.</title>
        <authorList>
            <person name="Schwarz E.M."/>
            <person name="Hu Y."/>
            <person name="Antoshechkin I."/>
            <person name="Miller M.M."/>
            <person name="Sternberg P.W."/>
            <person name="Aroian R.V."/>
        </authorList>
    </citation>
    <scope>NUCLEOTIDE SEQUENCE</scope>
    <source>
        <strain evidence="3">HY135</strain>
    </source>
</reference>
<sequence length="79" mass="8715">MSLIQKLIKLHVLLLSATYGELQTAVDKVWDRGAAFLGRDTGALHAGCGVPTQERRSHRLSTTVWSPQCLRQNSSRGEP</sequence>
<evidence type="ECO:0000313" key="3">
    <source>
        <dbReference type="Proteomes" id="UP000024635"/>
    </source>
</evidence>
<dbReference type="AlphaFoldDB" id="A0A016VLS0"/>
<protein>
    <recommendedName>
        <fullName evidence="4">Secreted protein</fullName>
    </recommendedName>
</protein>
<feature type="chain" id="PRO_5001490838" description="Secreted protein" evidence="1">
    <location>
        <begin position="21"/>
        <end position="79"/>
    </location>
</feature>
<evidence type="ECO:0008006" key="4">
    <source>
        <dbReference type="Google" id="ProtNLM"/>
    </source>
</evidence>
<evidence type="ECO:0000313" key="2">
    <source>
        <dbReference type="EMBL" id="EYC28375.1"/>
    </source>
</evidence>
<organism evidence="2 3">
    <name type="scientific">Ancylostoma ceylanicum</name>
    <dbReference type="NCBI Taxonomy" id="53326"/>
    <lineage>
        <taxon>Eukaryota</taxon>
        <taxon>Metazoa</taxon>
        <taxon>Ecdysozoa</taxon>
        <taxon>Nematoda</taxon>
        <taxon>Chromadorea</taxon>
        <taxon>Rhabditida</taxon>
        <taxon>Rhabditina</taxon>
        <taxon>Rhabditomorpha</taxon>
        <taxon>Strongyloidea</taxon>
        <taxon>Ancylostomatidae</taxon>
        <taxon>Ancylostomatinae</taxon>
        <taxon>Ancylostoma</taxon>
    </lineage>
</organism>
<dbReference type="Proteomes" id="UP000024635">
    <property type="component" value="Unassembled WGS sequence"/>
</dbReference>
<comment type="caution">
    <text evidence="2">The sequence shown here is derived from an EMBL/GenBank/DDBJ whole genome shotgun (WGS) entry which is preliminary data.</text>
</comment>
<evidence type="ECO:0000256" key="1">
    <source>
        <dbReference type="SAM" id="SignalP"/>
    </source>
</evidence>
<proteinExistence type="predicted"/>
<name>A0A016VLS0_9BILA</name>
<accession>A0A016VLS0</accession>
<keyword evidence="1" id="KW-0732">Signal</keyword>
<keyword evidence="3" id="KW-1185">Reference proteome</keyword>
<dbReference type="EMBL" id="JARK01001343">
    <property type="protein sequence ID" value="EYC28375.1"/>
    <property type="molecule type" value="Genomic_DNA"/>
</dbReference>
<feature type="signal peptide" evidence="1">
    <location>
        <begin position="1"/>
        <end position="20"/>
    </location>
</feature>
<gene>
    <name evidence="2" type="primary">Acey_s0007.g3190</name>
    <name evidence="2" type="ORF">Y032_0007g3190</name>
</gene>